<feature type="compositionally biased region" description="Basic and acidic residues" evidence="2">
    <location>
        <begin position="31"/>
        <end position="67"/>
    </location>
</feature>
<feature type="compositionally biased region" description="Basic and acidic residues" evidence="2">
    <location>
        <begin position="75"/>
        <end position="90"/>
    </location>
</feature>
<evidence type="ECO:0000256" key="1">
    <source>
        <dbReference type="SAM" id="Coils"/>
    </source>
</evidence>
<feature type="region of interest" description="Disordered" evidence="2">
    <location>
        <begin position="1"/>
        <end position="391"/>
    </location>
</feature>
<sequence length="661" mass="79003">MSRAGGRTVYEERDYYSREGPPPPPPPAPVRTRERERDYEEIDIYSRREREPERGNRPDFLREDFGRPDPGPLVLRERETDIYRAPERRPRSPSPVRTREVRTERIIQRSPTPPPVERVRTRVIERERERSPTPPPERLRARVIETRERVRERSPSPVRSVYRERVVERERTPSPPPIRIRERIVERERERTPSPPPMRIRERIVERERERTPSPPRIENIRIRNFERERRPSPSPSPSPSPPPPIVRAPPIHQEIITHHRHIDHATLGFVSERPERPERARVPSPPSPPRRSKETDIDIHTSRGNTEIDIRQTSARARTPQPPSSVLARRENFYEESVSGGERESKSVYGEGRESNHSSDKLKVRDTTIDIHRRSSSARPERERERVRVDIRDDESEPDYYRKRMDERAYIREAYNGATKDWAIVDVPPGTERVQMDGIGGASEEITWQRYNGVRRSKFIPERERGPERIPERAPERGIERERERIEIRDEPRSSGMEIEISSRRREGGGTYEREYERIEETTDRRVGLPRPPPPPKKKEENLWTEITKDLVTRDAIEQMGYDFEETEFFFYIIQYLRYEDVLELVKLSEKIRQERQARIREIERERERIERKERERDEWERFDRRKEREAPYDDERIIEREIIYEGGGRRGPPRRSGGW</sequence>
<feature type="compositionally biased region" description="Basic and acidic residues" evidence="2">
    <location>
        <begin position="97"/>
        <end position="107"/>
    </location>
</feature>
<feature type="compositionally biased region" description="Basic and acidic residues" evidence="2">
    <location>
        <begin position="179"/>
        <end position="192"/>
    </location>
</feature>
<evidence type="ECO:0000256" key="2">
    <source>
        <dbReference type="SAM" id="MobiDB-lite"/>
    </source>
</evidence>
<accession>A0A8T9CE62</accession>
<organism evidence="4 5">
    <name type="scientific">Lachnellula suecica</name>
    <dbReference type="NCBI Taxonomy" id="602035"/>
    <lineage>
        <taxon>Eukaryota</taxon>
        <taxon>Fungi</taxon>
        <taxon>Dikarya</taxon>
        <taxon>Ascomycota</taxon>
        <taxon>Pezizomycotina</taxon>
        <taxon>Leotiomycetes</taxon>
        <taxon>Helotiales</taxon>
        <taxon>Lachnaceae</taxon>
        <taxon>Lachnellula</taxon>
    </lineage>
</organism>
<feature type="compositionally biased region" description="Pro residues" evidence="2">
    <location>
        <begin position="20"/>
        <end position="29"/>
    </location>
</feature>
<protein>
    <recommendedName>
        <fullName evidence="3">DUF8035 domain-containing protein</fullName>
    </recommendedName>
</protein>
<dbReference type="Pfam" id="PF26118">
    <property type="entry name" value="DUF8035"/>
    <property type="match status" value="1"/>
</dbReference>
<evidence type="ECO:0000259" key="3">
    <source>
        <dbReference type="Pfam" id="PF26118"/>
    </source>
</evidence>
<dbReference type="PANTHER" id="PTHR48148">
    <property type="entry name" value="KERATINOCYTE PROLINE-RICH PROTEIN"/>
    <property type="match status" value="1"/>
</dbReference>
<dbReference type="Proteomes" id="UP000469558">
    <property type="component" value="Unassembled WGS sequence"/>
</dbReference>
<feature type="compositionally biased region" description="Basic and acidic residues" evidence="2">
    <location>
        <begin position="292"/>
        <end position="311"/>
    </location>
</feature>
<feature type="compositionally biased region" description="Basic and acidic residues" evidence="2">
    <location>
        <begin position="502"/>
        <end position="528"/>
    </location>
</feature>
<feature type="region of interest" description="Disordered" evidence="2">
    <location>
        <begin position="463"/>
        <end position="541"/>
    </location>
</feature>
<keyword evidence="1" id="KW-0175">Coiled coil</keyword>
<feature type="domain" description="DUF8035" evidence="3">
    <location>
        <begin position="544"/>
        <end position="595"/>
    </location>
</feature>
<dbReference type="OrthoDB" id="5410752at2759"/>
<dbReference type="EMBL" id="QGMK01000120">
    <property type="protein sequence ID" value="TVY84085.1"/>
    <property type="molecule type" value="Genomic_DNA"/>
</dbReference>
<comment type="caution">
    <text evidence="4">The sequence shown here is derived from an EMBL/GenBank/DDBJ whole genome shotgun (WGS) entry which is preliminary data.</text>
</comment>
<feature type="compositionally biased region" description="Basic and acidic residues" evidence="2">
    <location>
        <begin position="161"/>
        <end position="172"/>
    </location>
</feature>
<feature type="coiled-coil region" evidence="1">
    <location>
        <begin position="594"/>
        <end position="624"/>
    </location>
</feature>
<evidence type="ECO:0000313" key="4">
    <source>
        <dbReference type="EMBL" id="TVY84085.1"/>
    </source>
</evidence>
<reference evidence="4 5" key="1">
    <citation type="submission" date="2018-05" db="EMBL/GenBank/DDBJ databases">
        <title>Genome sequencing and assembly of the regulated plant pathogen Lachnellula willkommii and related sister species for the development of diagnostic species identification markers.</title>
        <authorList>
            <person name="Giroux E."/>
            <person name="Bilodeau G."/>
        </authorList>
    </citation>
    <scope>NUCLEOTIDE SEQUENCE [LARGE SCALE GENOMIC DNA]</scope>
    <source>
        <strain evidence="4 5">CBS 268.59</strain>
    </source>
</reference>
<feature type="compositionally biased region" description="Basic and acidic residues" evidence="2">
    <location>
        <begin position="273"/>
        <end position="282"/>
    </location>
</feature>
<dbReference type="AlphaFoldDB" id="A0A8T9CE62"/>
<gene>
    <name evidence="4" type="ORF">LSUE1_G001529</name>
</gene>
<feature type="compositionally biased region" description="Pro residues" evidence="2">
    <location>
        <begin position="233"/>
        <end position="248"/>
    </location>
</feature>
<dbReference type="PANTHER" id="PTHR48148:SF3">
    <property type="entry name" value="KERATINOCYTE PROLINE-RICH PROTEIN"/>
    <property type="match status" value="1"/>
</dbReference>
<feature type="compositionally biased region" description="Basic and acidic residues" evidence="2">
    <location>
        <begin position="342"/>
        <end position="391"/>
    </location>
</feature>
<feature type="compositionally biased region" description="Basic and acidic residues" evidence="2">
    <location>
        <begin position="117"/>
        <end position="154"/>
    </location>
</feature>
<feature type="compositionally biased region" description="Basic and acidic residues" evidence="2">
    <location>
        <begin position="199"/>
        <end position="212"/>
    </location>
</feature>
<name>A0A8T9CE62_9HELO</name>
<feature type="compositionally biased region" description="Basic and acidic residues" evidence="2">
    <location>
        <begin position="219"/>
        <end position="232"/>
    </location>
</feature>
<feature type="compositionally biased region" description="Basic and acidic residues" evidence="2">
    <location>
        <begin position="463"/>
        <end position="494"/>
    </location>
</feature>
<keyword evidence="5" id="KW-1185">Reference proteome</keyword>
<proteinExistence type="predicted"/>
<dbReference type="InterPro" id="IPR058348">
    <property type="entry name" value="DUF8035"/>
</dbReference>
<evidence type="ECO:0000313" key="5">
    <source>
        <dbReference type="Proteomes" id="UP000469558"/>
    </source>
</evidence>